<dbReference type="InterPro" id="IPR008952">
    <property type="entry name" value="Tetraspanin_EC2_sf"/>
</dbReference>
<keyword evidence="3 6" id="KW-0812">Transmembrane</keyword>
<evidence type="ECO:0000256" key="3">
    <source>
        <dbReference type="ARBA" id="ARBA00022692"/>
    </source>
</evidence>
<accession>A0A0M3JYR0</accession>
<dbReference type="AlphaFoldDB" id="A0A0M3JYR0"/>
<dbReference type="GO" id="GO:0005886">
    <property type="term" value="C:plasma membrane"/>
    <property type="evidence" value="ECO:0007669"/>
    <property type="project" value="TreeGrafter"/>
</dbReference>
<dbReference type="InterPro" id="IPR000301">
    <property type="entry name" value="Tetraspanin_animals"/>
</dbReference>
<reference evidence="7" key="1">
    <citation type="submission" date="2017-02" db="UniProtKB">
        <authorList>
            <consortium name="WormBaseParasite"/>
        </authorList>
    </citation>
    <scope>IDENTIFICATION</scope>
</reference>
<dbReference type="PIRSF" id="PIRSF002419">
    <property type="entry name" value="Tetraspanin"/>
    <property type="match status" value="1"/>
</dbReference>
<evidence type="ECO:0000256" key="1">
    <source>
        <dbReference type="ARBA" id="ARBA00004141"/>
    </source>
</evidence>
<comment type="caution">
    <text evidence="6">Lacks conserved residue(s) required for the propagation of feature annotation.</text>
</comment>
<dbReference type="SUPFAM" id="SSF48652">
    <property type="entry name" value="Tetraspanin"/>
    <property type="match status" value="1"/>
</dbReference>
<evidence type="ECO:0000256" key="5">
    <source>
        <dbReference type="ARBA" id="ARBA00023136"/>
    </source>
</evidence>
<sequence>LFIRLSMTRNRRLDLDDDSCCGLRLLKIIIYFFNFLFYISGIVLIGIGIWTFVYKWEYVSLLARSTYRVITYTAVFTGFSVIAVATFGCVGVAKGRAMFVLICEVVVTVESKSLSRVESLMDANVSFEFQYTLLLLSVLVLEGVLCIFAYSYSEQISNELNSSLMANLLRDHSIDTEISNAIETLHKQGKCCGALTFEDWRNSVWWQNVNTATLSGSRGFDLSVPDFCCRTQTTDCGRRDHPSNIYYDGCQRYLVTYMKEHLTIISGTAFALAVVQLIGTSFATCLFVKLRDFSKPDLPSARSHDYSFY</sequence>
<protein>
    <recommendedName>
        <fullName evidence="6">Tetraspanin</fullName>
    </recommendedName>
</protein>
<proteinExistence type="inferred from homology"/>
<feature type="transmembrane region" description="Helical" evidence="6">
    <location>
        <begin position="264"/>
        <end position="288"/>
    </location>
</feature>
<evidence type="ECO:0000313" key="7">
    <source>
        <dbReference type="WBParaSite" id="ASIM_0001359701-mRNA-1"/>
    </source>
</evidence>
<feature type="transmembrane region" description="Helical" evidence="6">
    <location>
        <begin position="28"/>
        <end position="50"/>
    </location>
</feature>
<dbReference type="Pfam" id="PF00335">
    <property type="entry name" value="Tetraspanin"/>
    <property type="match status" value="1"/>
</dbReference>
<evidence type="ECO:0000256" key="2">
    <source>
        <dbReference type="ARBA" id="ARBA00006840"/>
    </source>
</evidence>
<dbReference type="PANTHER" id="PTHR19282:SF544">
    <property type="entry name" value="TETRASPANIN"/>
    <property type="match status" value="1"/>
</dbReference>
<organism evidence="7">
    <name type="scientific">Anisakis simplex</name>
    <name type="common">Herring worm</name>
    <dbReference type="NCBI Taxonomy" id="6269"/>
    <lineage>
        <taxon>Eukaryota</taxon>
        <taxon>Metazoa</taxon>
        <taxon>Ecdysozoa</taxon>
        <taxon>Nematoda</taxon>
        <taxon>Chromadorea</taxon>
        <taxon>Rhabditida</taxon>
        <taxon>Spirurina</taxon>
        <taxon>Ascaridomorpha</taxon>
        <taxon>Ascaridoidea</taxon>
        <taxon>Anisakidae</taxon>
        <taxon>Anisakis</taxon>
        <taxon>Anisakis simplex complex</taxon>
    </lineage>
</organism>
<dbReference type="Gene3D" id="1.10.1450.10">
    <property type="entry name" value="Tetraspanin"/>
    <property type="match status" value="1"/>
</dbReference>
<feature type="transmembrane region" description="Helical" evidence="6">
    <location>
        <begin position="70"/>
        <end position="93"/>
    </location>
</feature>
<dbReference type="InterPro" id="IPR018499">
    <property type="entry name" value="Tetraspanin/Peripherin"/>
</dbReference>
<evidence type="ECO:0000256" key="6">
    <source>
        <dbReference type="RuleBase" id="RU361218"/>
    </source>
</evidence>
<name>A0A0M3JYR0_ANISI</name>
<dbReference type="WBParaSite" id="ASIM_0001359701-mRNA-1">
    <property type="protein sequence ID" value="ASIM_0001359701-mRNA-1"/>
    <property type="gene ID" value="ASIM_0001359701"/>
</dbReference>
<comment type="similarity">
    <text evidence="2 6">Belongs to the tetraspanin (TM4SF) family.</text>
</comment>
<keyword evidence="5 6" id="KW-0472">Membrane</keyword>
<keyword evidence="4 6" id="KW-1133">Transmembrane helix</keyword>
<evidence type="ECO:0000256" key="4">
    <source>
        <dbReference type="ARBA" id="ARBA00022989"/>
    </source>
</evidence>
<comment type="subcellular location">
    <subcellularLocation>
        <location evidence="1 6">Membrane</location>
        <topology evidence="1 6">Multi-pass membrane protein</topology>
    </subcellularLocation>
</comment>
<dbReference type="PANTHER" id="PTHR19282">
    <property type="entry name" value="TETRASPANIN"/>
    <property type="match status" value="1"/>
</dbReference>
<dbReference type="PRINTS" id="PR00259">
    <property type="entry name" value="TMFOUR"/>
</dbReference>